<dbReference type="KEGG" id="ntt:TAO_0367"/>
<gene>
    <name evidence="2" type="ORF">TAO_0367</name>
</gene>
<dbReference type="RefSeq" id="WP_096526358.1">
    <property type="nucleotide sequence ID" value="NZ_AP014836.1"/>
</dbReference>
<evidence type="ECO:0000313" key="3">
    <source>
        <dbReference type="Proteomes" id="UP000243679"/>
    </source>
</evidence>
<feature type="transmembrane region" description="Helical" evidence="1">
    <location>
        <begin position="107"/>
        <end position="127"/>
    </location>
</feature>
<sequence length="137" mass="15631">MKPLLRFLKFWRLLGWLAVGGVIYLSLTPALPDFKLDALSLDKLEHFMAYALLSGWFSQIYPLRFHGFLGLFLAALGAVLEIMQGLTGYRDFEYMDMVANTLGVAGGYLLAHITSAGIALSRLEYYWESYNRLQNRR</sequence>
<feature type="transmembrane region" description="Helical" evidence="1">
    <location>
        <begin position="47"/>
        <end position="63"/>
    </location>
</feature>
<dbReference type="PANTHER" id="PTHR28008:SF1">
    <property type="entry name" value="DOMAIN PROTEIN, PUTATIVE (AFU_ORTHOLOGUE AFUA_3G10980)-RELATED"/>
    <property type="match status" value="1"/>
</dbReference>
<proteinExistence type="predicted"/>
<organism evidence="2 3">
    <name type="scientific">Candidatus Nitrosoglobus terrae</name>
    <dbReference type="NCBI Taxonomy" id="1630141"/>
    <lineage>
        <taxon>Bacteria</taxon>
        <taxon>Pseudomonadati</taxon>
        <taxon>Pseudomonadota</taxon>
        <taxon>Gammaproteobacteria</taxon>
        <taxon>Chromatiales</taxon>
        <taxon>Chromatiaceae</taxon>
        <taxon>Candidatus Nitrosoglobus</taxon>
    </lineage>
</organism>
<dbReference type="Proteomes" id="UP000243679">
    <property type="component" value="Chromosome"/>
</dbReference>
<feature type="transmembrane region" description="Helical" evidence="1">
    <location>
        <begin position="68"/>
        <end position="87"/>
    </location>
</feature>
<accession>A0A1Q2SKV2</accession>
<name>A0A1Q2SKV2_9GAMM</name>
<feature type="transmembrane region" description="Helical" evidence="1">
    <location>
        <begin position="7"/>
        <end position="27"/>
    </location>
</feature>
<keyword evidence="1" id="KW-1133">Transmembrane helix</keyword>
<evidence type="ECO:0000256" key="1">
    <source>
        <dbReference type="SAM" id="Phobius"/>
    </source>
</evidence>
<protein>
    <submittedName>
        <fullName evidence="2">Hypothetical conserved protein</fullName>
    </submittedName>
</protein>
<keyword evidence="3" id="KW-1185">Reference proteome</keyword>
<keyword evidence="1" id="KW-0812">Transmembrane</keyword>
<dbReference type="EMBL" id="AP014836">
    <property type="protein sequence ID" value="BAW79737.1"/>
    <property type="molecule type" value="Genomic_DNA"/>
</dbReference>
<evidence type="ECO:0000313" key="2">
    <source>
        <dbReference type="EMBL" id="BAW79737.1"/>
    </source>
</evidence>
<keyword evidence="1" id="KW-0472">Membrane</keyword>
<reference evidence="2 3" key="1">
    <citation type="journal article" date="2017" name="ISME J.">
        <title>An acid-tolerant ammonia-oxidizing ?-proteobacterium from soil.</title>
        <authorList>
            <person name="Hayatsu M."/>
            <person name="Tago K."/>
            <person name="Uchiyama I."/>
            <person name="Toyoda A."/>
            <person name="Wang Y."/>
            <person name="Shimomura Y."/>
            <person name="Okubo T."/>
            <person name="Kurisu F."/>
            <person name="Hirono Y."/>
            <person name="Nonaka K."/>
            <person name="Akiyama H."/>
            <person name="Itoh T."/>
            <person name="Takami H."/>
        </authorList>
    </citation>
    <scope>NUCLEOTIDE SEQUENCE [LARGE SCALE GENOMIC DNA]</scope>
    <source>
        <strain evidence="2 3">TAO100</strain>
    </source>
</reference>
<dbReference type="PANTHER" id="PTHR28008">
    <property type="entry name" value="DOMAIN PROTEIN, PUTATIVE (AFU_ORTHOLOGUE AFUA_3G10980)-RELATED"/>
    <property type="match status" value="1"/>
</dbReference>
<dbReference type="AlphaFoldDB" id="A0A1Q2SKV2"/>
<dbReference type="OrthoDB" id="3790495at2"/>